<dbReference type="SUPFAM" id="SSF53850">
    <property type="entry name" value="Periplasmic binding protein-like II"/>
    <property type="match status" value="1"/>
</dbReference>
<evidence type="ECO:0000256" key="4">
    <source>
        <dbReference type="ARBA" id="ARBA00023163"/>
    </source>
</evidence>
<dbReference type="Pfam" id="PF00126">
    <property type="entry name" value="HTH_1"/>
    <property type="match status" value="1"/>
</dbReference>
<dbReference type="PROSITE" id="PS50931">
    <property type="entry name" value="HTH_LYSR"/>
    <property type="match status" value="1"/>
</dbReference>
<keyword evidence="2" id="KW-0805">Transcription regulation</keyword>
<dbReference type="InterPro" id="IPR000847">
    <property type="entry name" value="LysR_HTH_N"/>
</dbReference>
<dbReference type="GO" id="GO:0003677">
    <property type="term" value="F:DNA binding"/>
    <property type="evidence" value="ECO:0007669"/>
    <property type="project" value="UniProtKB-KW"/>
</dbReference>
<evidence type="ECO:0000259" key="5">
    <source>
        <dbReference type="PROSITE" id="PS50931"/>
    </source>
</evidence>
<dbReference type="Gene3D" id="3.40.190.290">
    <property type="match status" value="1"/>
</dbReference>
<comment type="caution">
    <text evidence="6">The sequence shown here is derived from an EMBL/GenBank/DDBJ whole genome shotgun (WGS) entry which is preliminary data.</text>
</comment>
<organism evidence="6 7">
    <name type="scientific">Shewanella insulae</name>
    <dbReference type="NCBI Taxonomy" id="2681496"/>
    <lineage>
        <taxon>Bacteria</taxon>
        <taxon>Pseudomonadati</taxon>
        <taxon>Pseudomonadota</taxon>
        <taxon>Gammaproteobacteria</taxon>
        <taxon>Alteromonadales</taxon>
        <taxon>Shewanellaceae</taxon>
        <taxon>Shewanella</taxon>
    </lineage>
</organism>
<comment type="similarity">
    <text evidence="1">Belongs to the LysR transcriptional regulatory family.</text>
</comment>
<dbReference type="AlphaFoldDB" id="A0A6L7I2W7"/>
<dbReference type="EMBL" id="WRPA01000022">
    <property type="protein sequence ID" value="MXR70630.1"/>
    <property type="molecule type" value="Genomic_DNA"/>
</dbReference>
<dbReference type="Gene3D" id="1.10.10.10">
    <property type="entry name" value="Winged helix-like DNA-binding domain superfamily/Winged helix DNA-binding domain"/>
    <property type="match status" value="1"/>
</dbReference>
<dbReference type="InterPro" id="IPR050950">
    <property type="entry name" value="HTH-type_LysR_regulators"/>
</dbReference>
<gene>
    <name evidence="6" type="ORF">GNT65_18390</name>
</gene>
<dbReference type="PRINTS" id="PR00039">
    <property type="entry name" value="HTHLYSR"/>
</dbReference>
<dbReference type="Proteomes" id="UP000474778">
    <property type="component" value="Unassembled WGS sequence"/>
</dbReference>
<dbReference type="GO" id="GO:0005829">
    <property type="term" value="C:cytosol"/>
    <property type="evidence" value="ECO:0007669"/>
    <property type="project" value="TreeGrafter"/>
</dbReference>
<dbReference type="InterPro" id="IPR036390">
    <property type="entry name" value="WH_DNA-bd_sf"/>
</dbReference>
<dbReference type="FunFam" id="1.10.10.10:FF:000001">
    <property type="entry name" value="LysR family transcriptional regulator"/>
    <property type="match status" value="1"/>
</dbReference>
<dbReference type="SUPFAM" id="SSF46785">
    <property type="entry name" value="Winged helix' DNA-binding domain"/>
    <property type="match status" value="1"/>
</dbReference>
<evidence type="ECO:0000256" key="3">
    <source>
        <dbReference type="ARBA" id="ARBA00023125"/>
    </source>
</evidence>
<keyword evidence="7" id="KW-1185">Reference proteome</keyword>
<keyword evidence="3" id="KW-0238">DNA-binding</keyword>
<evidence type="ECO:0000313" key="6">
    <source>
        <dbReference type="EMBL" id="MXR70630.1"/>
    </source>
</evidence>
<evidence type="ECO:0000313" key="7">
    <source>
        <dbReference type="Proteomes" id="UP000474778"/>
    </source>
</evidence>
<evidence type="ECO:0000256" key="2">
    <source>
        <dbReference type="ARBA" id="ARBA00023015"/>
    </source>
</evidence>
<dbReference type="PANTHER" id="PTHR30419:SF8">
    <property type="entry name" value="NITROGEN ASSIMILATION TRANSCRIPTIONAL ACTIVATOR-RELATED"/>
    <property type="match status" value="1"/>
</dbReference>
<evidence type="ECO:0000256" key="1">
    <source>
        <dbReference type="ARBA" id="ARBA00009437"/>
    </source>
</evidence>
<dbReference type="InterPro" id="IPR036388">
    <property type="entry name" value="WH-like_DNA-bd_sf"/>
</dbReference>
<dbReference type="Pfam" id="PF03466">
    <property type="entry name" value="LysR_substrate"/>
    <property type="match status" value="1"/>
</dbReference>
<sequence length="297" mass="32859">MDLKALHYFVEIIASGGFNRAAERIHISQPALSKSIAQLESELALPLLTRGKRGTKVQLTPHGEVVYRHALRLLEDKQAMVEELAQLKGLNRGILRLGLAPLGSAELFAPIIAKYRQAYPEIETQLLVRGGVEQTQALQQGEIELATGIIELRDRYEGIAIHNEPMVVVLPSEHPLARRSEIPLSELDGQAQILFESEFSLHEMVINACKQAGVSIKNPTLVNQPEFGVALVAAGIGLMLLPKFIAERYRPDAVITRPLTQTDLSWQMSLFWREDLSLSFAAQAMIDLVKHHQASGA</sequence>
<keyword evidence="4" id="KW-0804">Transcription</keyword>
<protein>
    <submittedName>
        <fullName evidence="6">LysR family transcriptional regulator</fullName>
    </submittedName>
</protein>
<accession>A0A6L7I2W7</accession>
<feature type="domain" description="HTH lysR-type" evidence="5">
    <location>
        <begin position="1"/>
        <end position="60"/>
    </location>
</feature>
<reference evidence="6 7" key="1">
    <citation type="submission" date="2019-12" db="EMBL/GenBank/DDBJ databases">
        <title>Shewanella insulae sp. nov., isolated from a tidal flat.</title>
        <authorList>
            <person name="Yoon J.-H."/>
        </authorList>
    </citation>
    <scope>NUCLEOTIDE SEQUENCE [LARGE SCALE GENOMIC DNA]</scope>
    <source>
        <strain evidence="6 7">JBTF-M18</strain>
    </source>
</reference>
<dbReference type="InterPro" id="IPR005119">
    <property type="entry name" value="LysR_subst-bd"/>
</dbReference>
<dbReference type="GO" id="GO:0003700">
    <property type="term" value="F:DNA-binding transcription factor activity"/>
    <property type="evidence" value="ECO:0007669"/>
    <property type="project" value="InterPro"/>
</dbReference>
<dbReference type="RefSeq" id="WP_160798645.1">
    <property type="nucleotide sequence ID" value="NZ_CANMWR010000001.1"/>
</dbReference>
<proteinExistence type="inferred from homology"/>
<dbReference type="PANTHER" id="PTHR30419">
    <property type="entry name" value="HTH-TYPE TRANSCRIPTIONAL REGULATOR YBHD"/>
    <property type="match status" value="1"/>
</dbReference>
<name>A0A6L7I2W7_9GAMM</name>